<evidence type="ECO:0000256" key="5">
    <source>
        <dbReference type="ARBA" id="ARBA00023125"/>
    </source>
</evidence>
<dbReference type="InterPro" id="IPR036388">
    <property type="entry name" value="WH-like_DNA-bd_sf"/>
</dbReference>
<dbReference type="Proteomes" id="UP001432046">
    <property type="component" value="Chromosome"/>
</dbReference>
<feature type="compositionally biased region" description="Polar residues" evidence="7">
    <location>
        <begin position="325"/>
        <end position="334"/>
    </location>
</feature>
<dbReference type="AlphaFoldDB" id="A0A973W2C6"/>
<comment type="function">
    <text evidence="1">NodD regulates the expression of the nodABCFE genes which encode other nodulation proteins. NodD is also a negative regulator of its own expression. Binds flavonoids as inducers.</text>
</comment>
<keyword evidence="5" id="KW-0238">DNA-binding</keyword>
<evidence type="ECO:0000313" key="11">
    <source>
        <dbReference type="Proteomes" id="UP001432046"/>
    </source>
</evidence>
<feature type="region of interest" description="Disordered" evidence="7">
    <location>
        <begin position="314"/>
        <end position="334"/>
    </location>
</feature>
<dbReference type="InterPro" id="IPR036390">
    <property type="entry name" value="WH_DNA-bd_sf"/>
</dbReference>
<dbReference type="InterPro" id="IPR050389">
    <property type="entry name" value="LysR-type_TF"/>
</dbReference>
<sequence>MLNEIDLSRTDLNLLVLFEIVMEERHVGRSAERLNLSPSAVSHGLGRLRTLLGDPLFLRTPTGVVPTDRATELAAPISEILARVKAVISSVEPFDPARSSRRFTIGAPDGASSVFLWQLLHDLPTLAPRVDICIRQLLPRQGQPVPSFAWSDALADLDSRAIDIAVIPLGDVPARFTTRTLYEEDFVIAMRAGHPLAANPTPANYYASRHLVVSHSGDPHGFVDVALAERGLSRRISLTVPNFMFALAVIAETDLVTAIPRRFAAMHGSRFGVTYVDAPIALPRFDITLVVPKVAMMDAGVAWLVSTLAQFSPSAPASSGERVVTQGTNAASAQ</sequence>
<dbReference type="Pfam" id="PF00126">
    <property type="entry name" value="HTH_1"/>
    <property type="match status" value="1"/>
</dbReference>
<dbReference type="Gene3D" id="3.40.190.10">
    <property type="entry name" value="Periplasmic binding protein-like II"/>
    <property type="match status" value="2"/>
</dbReference>
<dbReference type="EMBL" id="JAAOLE020000001">
    <property type="protein sequence ID" value="NVI45895.1"/>
    <property type="molecule type" value="Genomic_DNA"/>
</dbReference>
<dbReference type="Gene3D" id="1.10.10.10">
    <property type="entry name" value="Winged helix-like DNA-binding domain superfamily/Winged helix DNA-binding domain"/>
    <property type="match status" value="1"/>
</dbReference>
<dbReference type="GO" id="GO:0003700">
    <property type="term" value="F:DNA-binding transcription factor activity"/>
    <property type="evidence" value="ECO:0007669"/>
    <property type="project" value="InterPro"/>
</dbReference>
<accession>A0A973W2C6</accession>
<keyword evidence="6" id="KW-0804">Transcription</keyword>
<comment type="similarity">
    <text evidence="2">Belongs to the LysR transcriptional regulatory family.</text>
</comment>
<evidence type="ECO:0000259" key="8">
    <source>
        <dbReference type="PROSITE" id="PS50931"/>
    </source>
</evidence>
<evidence type="ECO:0000313" key="10">
    <source>
        <dbReference type="EMBL" id="WXC84085.1"/>
    </source>
</evidence>
<dbReference type="PANTHER" id="PTHR30118">
    <property type="entry name" value="HTH-TYPE TRANSCRIPTIONAL REGULATOR LEUO-RELATED"/>
    <property type="match status" value="1"/>
</dbReference>
<dbReference type="Pfam" id="PF03466">
    <property type="entry name" value="LysR_substrate"/>
    <property type="match status" value="1"/>
</dbReference>
<evidence type="ECO:0000256" key="6">
    <source>
        <dbReference type="ARBA" id="ARBA00023163"/>
    </source>
</evidence>
<evidence type="ECO:0000256" key="2">
    <source>
        <dbReference type="ARBA" id="ARBA00009437"/>
    </source>
</evidence>
<name>A0A973W2C6_9BRAD</name>
<dbReference type="PANTHER" id="PTHR30118:SF15">
    <property type="entry name" value="TRANSCRIPTIONAL REGULATORY PROTEIN"/>
    <property type="match status" value="1"/>
</dbReference>
<organism evidence="9">
    <name type="scientific">Bradyrhizobium septentrionale</name>
    <dbReference type="NCBI Taxonomy" id="1404411"/>
    <lineage>
        <taxon>Bacteria</taxon>
        <taxon>Pseudomonadati</taxon>
        <taxon>Pseudomonadota</taxon>
        <taxon>Alphaproteobacteria</taxon>
        <taxon>Hyphomicrobiales</taxon>
        <taxon>Nitrobacteraceae</taxon>
        <taxon>Bradyrhizobium</taxon>
    </lineage>
</organism>
<proteinExistence type="inferred from homology"/>
<dbReference type="PROSITE" id="PS50931">
    <property type="entry name" value="HTH_LYSR"/>
    <property type="match status" value="1"/>
</dbReference>
<keyword evidence="3" id="KW-0536">Nodulation</keyword>
<reference evidence="10" key="3">
    <citation type="submission" date="2024-03" db="EMBL/GenBank/DDBJ databases">
        <authorList>
            <person name="Bromfield E.S.P."/>
            <person name="Cloutier S."/>
        </authorList>
    </citation>
    <scope>NUCLEOTIDE SEQUENCE</scope>
    <source>
        <strain evidence="10">5S5</strain>
    </source>
</reference>
<dbReference type="SUPFAM" id="SSF53850">
    <property type="entry name" value="Periplasmic binding protein-like II"/>
    <property type="match status" value="1"/>
</dbReference>
<feature type="domain" description="HTH lysR-type" evidence="8">
    <location>
        <begin position="10"/>
        <end position="67"/>
    </location>
</feature>
<dbReference type="InterPro" id="IPR000847">
    <property type="entry name" value="LysR_HTH_N"/>
</dbReference>
<dbReference type="InterPro" id="IPR005119">
    <property type="entry name" value="LysR_subst-bd"/>
</dbReference>
<evidence type="ECO:0000256" key="4">
    <source>
        <dbReference type="ARBA" id="ARBA00023015"/>
    </source>
</evidence>
<keyword evidence="11" id="KW-1185">Reference proteome</keyword>
<dbReference type="RefSeq" id="WP_166205299.1">
    <property type="nucleotide sequence ID" value="NZ_CP088285.1"/>
</dbReference>
<dbReference type="EMBL" id="CP147711">
    <property type="protein sequence ID" value="WXC84085.1"/>
    <property type="molecule type" value="Genomic_DNA"/>
</dbReference>
<dbReference type="GO" id="GO:0003677">
    <property type="term" value="F:DNA binding"/>
    <property type="evidence" value="ECO:0007669"/>
    <property type="project" value="UniProtKB-KW"/>
</dbReference>
<dbReference type="SUPFAM" id="SSF46785">
    <property type="entry name" value="Winged helix' DNA-binding domain"/>
    <property type="match status" value="1"/>
</dbReference>
<keyword evidence="4" id="KW-0805">Transcription regulation</keyword>
<dbReference type="InterPro" id="IPR037402">
    <property type="entry name" value="YidZ_PBP2"/>
</dbReference>
<reference evidence="10" key="2">
    <citation type="journal article" date="2021" name="Int. J. Syst. Evol. Microbiol.">
        <title>Bradyrhizobium septentrionale sp. nov. (sv. septentrionale) and Bradyrhizobium quebecense sp. nov. (sv. septentrionale) associated with legumes native to Canada possess rearranged symbiosis genes and numerous insertion sequences.</title>
        <authorList>
            <person name="Bromfield E.S.P."/>
            <person name="Cloutier S."/>
        </authorList>
    </citation>
    <scope>NUCLEOTIDE SEQUENCE</scope>
    <source>
        <strain evidence="10">5S5</strain>
    </source>
</reference>
<dbReference type="CDD" id="cd08417">
    <property type="entry name" value="PBP2_Nitroaromatics_like"/>
    <property type="match status" value="1"/>
</dbReference>
<reference evidence="9" key="1">
    <citation type="submission" date="2020-06" db="EMBL/GenBank/DDBJ databases">
        <title>Whole Genome Sequence of Bradyrhizobium sp. Strain 1S1.</title>
        <authorList>
            <person name="Bromfield E.S.P."/>
            <person name="Cloutier S."/>
        </authorList>
    </citation>
    <scope>NUCLEOTIDE SEQUENCE [LARGE SCALE GENOMIC DNA]</scope>
    <source>
        <strain evidence="9">1S1</strain>
    </source>
</reference>
<protein>
    <submittedName>
        <fullName evidence="9">LysR family transcriptional regulator</fullName>
    </submittedName>
</protein>
<evidence type="ECO:0000313" key="9">
    <source>
        <dbReference type="EMBL" id="NVI45895.1"/>
    </source>
</evidence>
<gene>
    <name evidence="9" type="ORF">HAP48_023620</name>
    <name evidence="10" type="ORF">WDK88_22130</name>
</gene>
<evidence type="ECO:0000256" key="7">
    <source>
        <dbReference type="SAM" id="MobiDB-lite"/>
    </source>
</evidence>
<evidence type="ECO:0000256" key="3">
    <source>
        <dbReference type="ARBA" id="ARBA00022458"/>
    </source>
</evidence>
<evidence type="ECO:0000256" key="1">
    <source>
        <dbReference type="ARBA" id="ARBA00003502"/>
    </source>
</evidence>